<dbReference type="RefSeq" id="WP_279244306.1">
    <property type="nucleotide sequence ID" value="NZ_SHNN01000001.1"/>
</dbReference>
<sequence length="205" mass="20974">MNLAIVKKTIVGSLALGLFGLATSAQALMLSISPASQVRMPGDLVSVDILASDLGVAVIGDFDFDIGYDSAALSFSSYSLGAGLGAPGALGDCIDPFSDSVDCSQGDFGGAVNLAQFSYLSSAALDALQGDPLVLATLNFVVDVLAPGDFTTITFDTVWALGNGLGFTPVPYDGTSNGIIRNVPLPATAFLMLAGLAAMRSQRRR</sequence>
<feature type="chain" id="PRO_5045724992" description="PEP-CTERM sorting domain-containing protein" evidence="1">
    <location>
        <begin position="28"/>
        <end position="205"/>
    </location>
</feature>
<evidence type="ECO:0000256" key="1">
    <source>
        <dbReference type="SAM" id="SignalP"/>
    </source>
</evidence>
<gene>
    <name evidence="2" type="ORF">EYC98_05525</name>
</gene>
<reference evidence="2" key="1">
    <citation type="submission" date="2019-02" db="EMBL/GenBank/DDBJ databases">
        <authorList>
            <person name="Li S.-H."/>
        </authorList>
    </citation>
    <scope>NUCLEOTIDE SEQUENCE</scope>
    <source>
        <strain evidence="2">IMCC14734</strain>
    </source>
</reference>
<accession>A0ABT3TE95</accession>
<protein>
    <recommendedName>
        <fullName evidence="4">PEP-CTERM sorting domain-containing protein</fullName>
    </recommendedName>
</protein>
<keyword evidence="3" id="KW-1185">Reference proteome</keyword>
<dbReference type="EMBL" id="SHNN01000001">
    <property type="protein sequence ID" value="MCX2980329.1"/>
    <property type="molecule type" value="Genomic_DNA"/>
</dbReference>
<keyword evidence="1" id="KW-0732">Signal</keyword>
<dbReference type="SUPFAM" id="SSF49384">
    <property type="entry name" value="Carbohydrate-binding domain"/>
    <property type="match status" value="1"/>
</dbReference>
<dbReference type="Gene3D" id="2.60.40.680">
    <property type="match status" value="1"/>
</dbReference>
<evidence type="ECO:0000313" key="3">
    <source>
        <dbReference type="Proteomes" id="UP001143362"/>
    </source>
</evidence>
<dbReference type="Proteomes" id="UP001143362">
    <property type="component" value="Unassembled WGS sequence"/>
</dbReference>
<proteinExistence type="predicted"/>
<organism evidence="2 3">
    <name type="scientific">Candidatus Litorirhabdus singularis</name>
    <dbReference type="NCBI Taxonomy" id="2518993"/>
    <lineage>
        <taxon>Bacteria</taxon>
        <taxon>Pseudomonadati</taxon>
        <taxon>Pseudomonadota</taxon>
        <taxon>Gammaproteobacteria</taxon>
        <taxon>Cellvibrionales</taxon>
        <taxon>Halieaceae</taxon>
        <taxon>Candidatus Litorirhabdus</taxon>
    </lineage>
</organism>
<evidence type="ECO:0000313" key="2">
    <source>
        <dbReference type="EMBL" id="MCX2980329.1"/>
    </source>
</evidence>
<evidence type="ECO:0008006" key="4">
    <source>
        <dbReference type="Google" id="ProtNLM"/>
    </source>
</evidence>
<dbReference type="InterPro" id="IPR008965">
    <property type="entry name" value="CBM2/CBM3_carb-bd_dom_sf"/>
</dbReference>
<comment type="caution">
    <text evidence="2">The sequence shown here is derived from an EMBL/GenBank/DDBJ whole genome shotgun (WGS) entry which is preliminary data.</text>
</comment>
<feature type="signal peptide" evidence="1">
    <location>
        <begin position="1"/>
        <end position="27"/>
    </location>
</feature>
<name>A0ABT3TE95_9GAMM</name>